<dbReference type="Gene3D" id="3.40.430.10">
    <property type="entry name" value="Dihydrofolate Reductase, subunit A"/>
    <property type="match status" value="1"/>
</dbReference>
<dbReference type="InterPro" id="IPR050765">
    <property type="entry name" value="Riboflavin_Biosynth_HTPR"/>
</dbReference>
<dbReference type="AlphaFoldDB" id="A0A3M8P895"/>
<sequence>MGKIRVAMYVTLDGVMEDPSWTAPYWNDEIAKFQLDLLFASDALLLGRITYEEFAAAWPSATDEEGFADKMNSIPKYVVTATLKEAEWNAQFIKGNITEEIEKLKATDQNLLVYGSGELIEALMEEKLIDEFHLMVFPIVVGSGKQLFKEGIEQTELELAESSTTETGVVISSYVPE</sequence>
<reference evidence="2 3" key="1">
    <citation type="journal article" date="2018" name="Int. J. Syst. Evol. Microbiol.">
        <title>Planococcus salinus sp. nov., a moderately halophilic bacterium isolated from a saline-alkali soil.</title>
        <authorList>
            <person name="Gan L."/>
        </authorList>
    </citation>
    <scope>NUCLEOTIDE SEQUENCE [LARGE SCALE GENOMIC DNA]</scope>
    <source>
        <strain evidence="2 3">LCB217</strain>
    </source>
</reference>
<dbReference type="PANTHER" id="PTHR38011:SF11">
    <property type="entry name" value="2,5-DIAMINO-6-RIBOSYLAMINO-4(3H)-PYRIMIDINONE 5'-PHOSPHATE REDUCTASE"/>
    <property type="match status" value="1"/>
</dbReference>
<keyword evidence="3" id="KW-1185">Reference proteome</keyword>
<dbReference type="InterPro" id="IPR002734">
    <property type="entry name" value="RibDG_C"/>
</dbReference>
<dbReference type="OrthoDB" id="195113at2"/>
<gene>
    <name evidence="2" type="ORF">EEX84_07935</name>
</gene>
<protein>
    <submittedName>
        <fullName evidence="2">Dihydrofolate reductase</fullName>
    </submittedName>
</protein>
<proteinExistence type="predicted"/>
<accession>A0A3M8P895</accession>
<comment type="caution">
    <text evidence="2">The sequence shown here is derived from an EMBL/GenBank/DDBJ whole genome shotgun (WGS) entry which is preliminary data.</text>
</comment>
<dbReference type="Pfam" id="PF01872">
    <property type="entry name" value="RibD_C"/>
    <property type="match status" value="1"/>
</dbReference>
<dbReference type="SUPFAM" id="SSF53597">
    <property type="entry name" value="Dihydrofolate reductase-like"/>
    <property type="match status" value="1"/>
</dbReference>
<dbReference type="InterPro" id="IPR024072">
    <property type="entry name" value="DHFR-like_dom_sf"/>
</dbReference>
<evidence type="ECO:0000259" key="1">
    <source>
        <dbReference type="Pfam" id="PF01872"/>
    </source>
</evidence>
<dbReference type="GO" id="GO:0009231">
    <property type="term" value="P:riboflavin biosynthetic process"/>
    <property type="evidence" value="ECO:0007669"/>
    <property type="project" value="InterPro"/>
</dbReference>
<organism evidence="2 3">
    <name type="scientific">Planococcus salinus</name>
    <dbReference type="NCBI Taxonomy" id="1848460"/>
    <lineage>
        <taxon>Bacteria</taxon>
        <taxon>Bacillati</taxon>
        <taxon>Bacillota</taxon>
        <taxon>Bacilli</taxon>
        <taxon>Bacillales</taxon>
        <taxon>Caryophanaceae</taxon>
        <taxon>Planococcus</taxon>
    </lineage>
</organism>
<dbReference type="Proteomes" id="UP000275473">
    <property type="component" value="Unassembled WGS sequence"/>
</dbReference>
<name>A0A3M8P895_9BACL</name>
<dbReference type="RefSeq" id="WP_123165078.1">
    <property type="nucleotide sequence ID" value="NZ_RIAX01000004.1"/>
</dbReference>
<feature type="domain" description="Bacterial bifunctional deaminase-reductase C-terminal" evidence="1">
    <location>
        <begin position="3"/>
        <end position="170"/>
    </location>
</feature>
<dbReference type="PANTHER" id="PTHR38011">
    <property type="entry name" value="DIHYDROFOLATE REDUCTASE FAMILY PROTEIN (AFU_ORTHOLOGUE AFUA_8G06820)"/>
    <property type="match status" value="1"/>
</dbReference>
<dbReference type="GO" id="GO:0008703">
    <property type="term" value="F:5-amino-6-(5-phosphoribosylamino)uracil reductase activity"/>
    <property type="evidence" value="ECO:0007669"/>
    <property type="project" value="InterPro"/>
</dbReference>
<evidence type="ECO:0000313" key="3">
    <source>
        <dbReference type="Proteomes" id="UP000275473"/>
    </source>
</evidence>
<dbReference type="EMBL" id="RIAX01000004">
    <property type="protein sequence ID" value="RNF39883.1"/>
    <property type="molecule type" value="Genomic_DNA"/>
</dbReference>
<evidence type="ECO:0000313" key="2">
    <source>
        <dbReference type="EMBL" id="RNF39883.1"/>
    </source>
</evidence>